<dbReference type="GO" id="GO:0006265">
    <property type="term" value="P:DNA topological change"/>
    <property type="evidence" value="ECO:0007669"/>
    <property type="project" value="InterPro"/>
</dbReference>
<dbReference type="GO" id="GO:0005737">
    <property type="term" value="C:cytoplasm"/>
    <property type="evidence" value="ECO:0007669"/>
    <property type="project" value="TreeGrafter"/>
</dbReference>
<dbReference type="Pfam" id="PF03989">
    <property type="entry name" value="DNA_gyraseA_C"/>
    <property type="match status" value="2"/>
</dbReference>
<organism evidence="1 2">
    <name type="scientific">Rodentibacter pneumotropicus</name>
    <dbReference type="NCBI Taxonomy" id="758"/>
    <lineage>
        <taxon>Bacteria</taxon>
        <taxon>Pseudomonadati</taxon>
        <taxon>Pseudomonadota</taxon>
        <taxon>Gammaproteobacteria</taxon>
        <taxon>Pasteurellales</taxon>
        <taxon>Pasteurellaceae</taxon>
        <taxon>Rodentibacter</taxon>
    </lineage>
</organism>
<dbReference type="GO" id="GO:0003677">
    <property type="term" value="F:DNA binding"/>
    <property type="evidence" value="ECO:0007669"/>
    <property type="project" value="InterPro"/>
</dbReference>
<evidence type="ECO:0000313" key="2">
    <source>
        <dbReference type="Proteomes" id="UP000278733"/>
    </source>
</evidence>
<reference evidence="1 2" key="1">
    <citation type="submission" date="2018-12" db="EMBL/GenBank/DDBJ databases">
        <authorList>
            <consortium name="Pathogen Informatics"/>
        </authorList>
    </citation>
    <scope>NUCLEOTIDE SEQUENCE [LARGE SCALE GENOMIC DNA]</scope>
    <source>
        <strain evidence="1 2">NCTC8284</strain>
    </source>
</reference>
<dbReference type="EC" id="5.99.1.3" evidence="1"/>
<dbReference type="InterPro" id="IPR035516">
    <property type="entry name" value="Gyrase/topoIV_suA_C"/>
</dbReference>
<dbReference type="GO" id="GO:0003918">
    <property type="term" value="F:DNA topoisomerase type II (double strand cut, ATP-hydrolyzing) activity"/>
    <property type="evidence" value="ECO:0007669"/>
    <property type="project" value="TreeGrafter"/>
</dbReference>
<proteinExistence type="predicted"/>
<accession>A0A3S4VF09</accession>
<dbReference type="Gene3D" id="2.120.10.90">
    <property type="entry name" value="DNA gyrase/topoisomerase IV, subunit A, C-terminal"/>
    <property type="match status" value="1"/>
</dbReference>
<dbReference type="GO" id="GO:0005524">
    <property type="term" value="F:ATP binding"/>
    <property type="evidence" value="ECO:0007669"/>
    <property type="project" value="InterPro"/>
</dbReference>
<dbReference type="SUPFAM" id="SSF101904">
    <property type="entry name" value="GyrA/ParC C-terminal domain-like"/>
    <property type="match status" value="1"/>
</dbReference>
<dbReference type="InterPro" id="IPR050220">
    <property type="entry name" value="Type_II_DNA_Topoisomerases"/>
</dbReference>
<dbReference type="PANTHER" id="PTHR43493:SF5">
    <property type="entry name" value="DNA GYRASE SUBUNIT A, CHLOROPLASTIC_MITOCHONDRIAL"/>
    <property type="match status" value="1"/>
</dbReference>
<dbReference type="PANTHER" id="PTHR43493">
    <property type="entry name" value="DNA GYRASE/TOPOISOMERASE SUBUNIT A"/>
    <property type="match status" value="1"/>
</dbReference>
<dbReference type="InterPro" id="IPR006691">
    <property type="entry name" value="GyrA/parC_rep"/>
</dbReference>
<name>A0A3S4VF09_9PAST</name>
<dbReference type="KEGG" id="rpne:NCTC8284_02627"/>
<gene>
    <name evidence="1" type="primary">gyrA_3</name>
    <name evidence="1" type="ORF">NCTC8284_02627</name>
</gene>
<dbReference type="AlphaFoldDB" id="A0A3S4VF09"/>
<keyword evidence="1" id="KW-0413">Isomerase</keyword>
<sequence length="152" mass="16671">MSEDESAVEIEEVSDENTEDTLDLNIDKVVSLVIPKGEGAILTATQNGYGKRTQLSEYPTKSRNTKGVISIKVSERNGKVVAATQVEETDQIMLITDAGTLVRTRVSEVSIVGRNTQGVRLIRTAENENVVSLERVCDVDEEEISQDSDTEQ</sequence>
<dbReference type="Proteomes" id="UP000278733">
    <property type="component" value="Chromosome"/>
</dbReference>
<dbReference type="EMBL" id="LR134405">
    <property type="protein sequence ID" value="VEH67441.1"/>
    <property type="molecule type" value="Genomic_DNA"/>
</dbReference>
<dbReference type="GO" id="GO:0009330">
    <property type="term" value="C:DNA topoisomerase type II (double strand cut, ATP-hydrolyzing) complex"/>
    <property type="evidence" value="ECO:0007669"/>
    <property type="project" value="TreeGrafter"/>
</dbReference>
<protein>
    <submittedName>
        <fullName evidence="1">DNA gyrase subunit A</fullName>
        <ecNumber evidence="1">5.99.1.3</ecNumber>
    </submittedName>
</protein>
<evidence type="ECO:0000313" key="1">
    <source>
        <dbReference type="EMBL" id="VEH67441.1"/>
    </source>
</evidence>